<dbReference type="Proteomes" id="UP000076858">
    <property type="component" value="Unassembled WGS sequence"/>
</dbReference>
<keyword evidence="2" id="KW-1185">Reference proteome</keyword>
<protein>
    <submittedName>
        <fullName evidence="1">Uncharacterized protein</fullName>
    </submittedName>
</protein>
<dbReference type="EMBL" id="LRGB01021399">
    <property type="protein sequence ID" value="KZR97446.1"/>
    <property type="molecule type" value="Genomic_DNA"/>
</dbReference>
<evidence type="ECO:0000313" key="1">
    <source>
        <dbReference type="EMBL" id="KZR97446.1"/>
    </source>
</evidence>
<sequence length="120" mass="13913">RRQSTDSAWLDNRIPEKDLTPLEEWENRVVVVSDVAGTGKSTMLSNYYRKMRNEKPDNWIIKMDLVDHIGALRQFNPDEVDQQVEAIKFFITNIPNVRESPFAQSLLRHKLQTGDGIVVM</sequence>
<feature type="non-terminal residue" evidence="1">
    <location>
        <position position="120"/>
    </location>
</feature>
<dbReference type="OrthoDB" id="6745084at2759"/>
<feature type="non-terminal residue" evidence="1">
    <location>
        <position position="1"/>
    </location>
</feature>
<evidence type="ECO:0000313" key="2">
    <source>
        <dbReference type="Proteomes" id="UP000076858"/>
    </source>
</evidence>
<accession>A0A164F5L5</accession>
<gene>
    <name evidence="1" type="ORF">APZ42_007676</name>
</gene>
<organism evidence="1 2">
    <name type="scientific">Daphnia magna</name>
    <dbReference type="NCBI Taxonomy" id="35525"/>
    <lineage>
        <taxon>Eukaryota</taxon>
        <taxon>Metazoa</taxon>
        <taxon>Ecdysozoa</taxon>
        <taxon>Arthropoda</taxon>
        <taxon>Crustacea</taxon>
        <taxon>Branchiopoda</taxon>
        <taxon>Diplostraca</taxon>
        <taxon>Cladocera</taxon>
        <taxon>Anomopoda</taxon>
        <taxon>Daphniidae</taxon>
        <taxon>Daphnia</taxon>
    </lineage>
</organism>
<dbReference type="AlphaFoldDB" id="A0A164F5L5"/>
<name>A0A164F5L5_9CRUS</name>
<proteinExistence type="predicted"/>
<comment type="caution">
    <text evidence="1">The sequence shown here is derived from an EMBL/GenBank/DDBJ whole genome shotgun (WGS) entry which is preliminary data.</text>
</comment>
<reference evidence="1 2" key="1">
    <citation type="submission" date="2016-03" db="EMBL/GenBank/DDBJ databases">
        <title>EvidentialGene: Evidence-directed Construction of Genes on Genomes.</title>
        <authorList>
            <person name="Gilbert D.G."/>
            <person name="Choi J.-H."/>
            <person name="Mockaitis K."/>
            <person name="Colbourne J."/>
            <person name="Pfrender M."/>
        </authorList>
    </citation>
    <scope>NUCLEOTIDE SEQUENCE [LARGE SCALE GENOMIC DNA]</scope>
    <source>
        <strain evidence="1 2">Xinb3</strain>
        <tissue evidence="1">Complete organism</tissue>
    </source>
</reference>